<dbReference type="PANTHER" id="PTHR23048:SF49">
    <property type="entry name" value="FI08416P-RELATED"/>
    <property type="match status" value="1"/>
</dbReference>
<dbReference type="SUPFAM" id="SSF47473">
    <property type="entry name" value="EF-hand"/>
    <property type="match status" value="1"/>
</dbReference>
<evidence type="ECO:0000313" key="3">
    <source>
        <dbReference type="EnsemblMetazoa" id="CapteP169528"/>
    </source>
</evidence>
<dbReference type="GO" id="GO:0005509">
    <property type="term" value="F:calcium ion binding"/>
    <property type="evidence" value="ECO:0007669"/>
    <property type="project" value="InterPro"/>
</dbReference>
<feature type="domain" description="EF-hand" evidence="1">
    <location>
        <begin position="80"/>
        <end position="115"/>
    </location>
</feature>
<dbReference type="InterPro" id="IPR002048">
    <property type="entry name" value="EF_hand_dom"/>
</dbReference>
<dbReference type="InterPro" id="IPR011992">
    <property type="entry name" value="EF-hand-dom_pair"/>
</dbReference>
<evidence type="ECO:0000313" key="2">
    <source>
        <dbReference type="EMBL" id="ELU00430.1"/>
    </source>
</evidence>
<dbReference type="InterPro" id="IPR050230">
    <property type="entry name" value="CALM/Myosin/TropC-like"/>
</dbReference>
<dbReference type="GO" id="GO:0016460">
    <property type="term" value="C:myosin II complex"/>
    <property type="evidence" value="ECO:0007669"/>
    <property type="project" value="TreeGrafter"/>
</dbReference>
<dbReference type="OrthoDB" id="5959761at2759"/>
<dbReference type="FunFam" id="1.10.238.10:FF:000001">
    <property type="entry name" value="Calmodulin 1"/>
    <property type="match status" value="1"/>
</dbReference>
<keyword evidence="4" id="KW-1185">Reference proteome</keyword>
<reference evidence="2 4" key="2">
    <citation type="journal article" date="2013" name="Nature">
        <title>Insights into bilaterian evolution from three spiralian genomes.</title>
        <authorList>
            <person name="Simakov O."/>
            <person name="Marletaz F."/>
            <person name="Cho S.J."/>
            <person name="Edsinger-Gonzales E."/>
            <person name="Havlak P."/>
            <person name="Hellsten U."/>
            <person name="Kuo D.H."/>
            <person name="Larsson T."/>
            <person name="Lv J."/>
            <person name="Arendt D."/>
            <person name="Savage R."/>
            <person name="Osoegawa K."/>
            <person name="de Jong P."/>
            <person name="Grimwood J."/>
            <person name="Chapman J.A."/>
            <person name="Shapiro H."/>
            <person name="Aerts A."/>
            <person name="Otillar R.P."/>
            <person name="Terry A.Y."/>
            <person name="Boore J.L."/>
            <person name="Grigoriev I.V."/>
            <person name="Lindberg D.R."/>
            <person name="Seaver E.C."/>
            <person name="Weisblat D.A."/>
            <person name="Putnam N.H."/>
            <person name="Rokhsar D.S."/>
        </authorList>
    </citation>
    <scope>NUCLEOTIDE SEQUENCE</scope>
    <source>
        <strain evidence="2 4">I ESC-2004</strain>
    </source>
</reference>
<proteinExistence type="predicted"/>
<dbReference type="PANTHER" id="PTHR23048">
    <property type="entry name" value="MYOSIN LIGHT CHAIN 1, 3"/>
    <property type="match status" value="1"/>
</dbReference>
<dbReference type="EnsemblMetazoa" id="CapteT169528">
    <property type="protein sequence ID" value="CapteP169528"/>
    <property type="gene ID" value="CapteG169528"/>
</dbReference>
<dbReference type="STRING" id="283909.R7U287"/>
<dbReference type="FunCoup" id="R7U287">
    <property type="interactions" value="450"/>
</dbReference>
<dbReference type="Proteomes" id="UP000014760">
    <property type="component" value="Unassembled WGS sequence"/>
</dbReference>
<gene>
    <name evidence="2" type="ORF">CAPTEDRAFT_169528</name>
</gene>
<dbReference type="SMART" id="SM00054">
    <property type="entry name" value="EFh"/>
    <property type="match status" value="2"/>
</dbReference>
<sequence>MARLSEDQIAEFHETFSLFDNRGDGKIYASQIGEVLRALGQNPTEAEVKKCGGHSDPEARVSFEMFLPVYNAINKNRDNSSIEDFVEGFRVFDKEQNGTIHSAELRHLLTSLGERLTDDEVTELLQGHEGPHGDVNYEEFVKGVMNG</sequence>
<protein>
    <recommendedName>
        <fullName evidence="1">EF-hand domain-containing protein</fullName>
    </recommendedName>
</protein>
<reference evidence="3" key="3">
    <citation type="submission" date="2015-06" db="UniProtKB">
        <authorList>
            <consortium name="EnsemblMetazoa"/>
        </authorList>
    </citation>
    <scope>IDENTIFICATION</scope>
</reference>
<dbReference type="EMBL" id="AMQN01009718">
    <property type="status" value="NOT_ANNOTATED_CDS"/>
    <property type="molecule type" value="Genomic_DNA"/>
</dbReference>
<dbReference type="Pfam" id="PF13405">
    <property type="entry name" value="EF-hand_6"/>
    <property type="match status" value="1"/>
</dbReference>
<dbReference type="PROSITE" id="PS50222">
    <property type="entry name" value="EF_HAND_2"/>
    <property type="match status" value="2"/>
</dbReference>
<evidence type="ECO:0000313" key="4">
    <source>
        <dbReference type="Proteomes" id="UP000014760"/>
    </source>
</evidence>
<dbReference type="AlphaFoldDB" id="R7U287"/>
<organism evidence="2">
    <name type="scientific">Capitella teleta</name>
    <name type="common">Polychaete worm</name>
    <dbReference type="NCBI Taxonomy" id="283909"/>
    <lineage>
        <taxon>Eukaryota</taxon>
        <taxon>Metazoa</taxon>
        <taxon>Spiralia</taxon>
        <taxon>Lophotrochozoa</taxon>
        <taxon>Annelida</taxon>
        <taxon>Polychaeta</taxon>
        <taxon>Sedentaria</taxon>
        <taxon>Scolecida</taxon>
        <taxon>Capitellidae</taxon>
        <taxon>Capitella</taxon>
    </lineage>
</organism>
<dbReference type="EMBL" id="KB306032">
    <property type="protein sequence ID" value="ELU00430.1"/>
    <property type="molecule type" value="Genomic_DNA"/>
</dbReference>
<evidence type="ECO:0000259" key="1">
    <source>
        <dbReference type="PROSITE" id="PS50222"/>
    </source>
</evidence>
<reference evidence="4" key="1">
    <citation type="submission" date="2012-12" db="EMBL/GenBank/DDBJ databases">
        <authorList>
            <person name="Hellsten U."/>
            <person name="Grimwood J."/>
            <person name="Chapman J.A."/>
            <person name="Shapiro H."/>
            <person name="Aerts A."/>
            <person name="Otillar R.P."/>
            <person name="Terry A.Y."/>
            <person name="Boore J.L."/>
            <person name="Simakov O."/>
            <person name="Marletaz F."/>
            <person name="Cho S.-J."/>
            <person name="Edsinger-Gonzales E."/>
            <person name="Havlak P."/>
            <person name="Kuo D.-H."/>
            <person name="Larsson T."/>
            <person name="Lv J."/>
            <person name="Arendt D."/>
            <person name="Savage R."/>
            <person name="Osoegawa K."/>
            <person name="de Jong P."/>
            <person name="Lindberg D.R."/>
            <person name="Seaver E.C."/>
            <person name="Weisblat D.A."/>
            <person name="Putnam N.H."/>
            <person name="Grigoriev I.V."/>
            <person name="Rokhsar D.S."/>
        </authorList>
    </citation>
    <scope>NUCLEOTIDE SEQUENCE</scope>
    <source>
        <strain evidence="4">I ESC-2004</strain>
    </source>
</reference>
<feature type="domain" description="EF-hand" evidence="1">
    <location>
        <begin position="7"/>
        <end position="42"/>
    </location>
</feature>
<dbReference type="CDD" id="cd00051">
    <property type="entry name" value="EFh"/>
    <property type="match status" value="1"/>
</dbReference>
<dbReference type="OMA" id="HDQASTN"/>
<dbReference type="HOGENOM" id="CLU_061288_2_0_1"/>
<dbReference type="Gene3D" id="1.10.238.10">
    <property type="entry name" value="EF-hand"/>
    <property type="match status" value="2"/>
</dbReference>
<name>R7U287_CAPTE</name>
<accession>R7U287</accession>